<comment type="caution">
    <text evidence="2">The sequence shown here is derived from an EMBL/GenBank/DDBJ whole genome shotgun (WGS) entry which is preliminary data.</text>
</comment>
<evidence type="ECO:0000313" key="2">
    <source>
        <dbReference type="EMBL" id="OAF19306.1"/>
    </source>
</evidence>
<evidence type="ECO:0000313" key="3">
    <source>
        <dbReference type="Proteomes" id="UP000077173"/>
    </source>
</evidence>
<feature type="transmembrane region" description="Helical" evidence="1">
    <location>
        <begin position="12"/>
        <end position="34"/>
    </location>
</feature>
<proteinExistence type="predicted"/>
<feature type="transmembrane region" description="Helical" evidence="1">
    <location>
        <begin position="85"/>
        <end position="107"/>
    </location>
</feature>
<feature type="transmembrane region" description="Helical" evidence="1">
    <location>
        <begin position="375"/>
        <end position="393"/>
    </location>
</feature>
<feature type="transmembrane region" description="Helical" evidence="1">
    <location>
        <begin position="293"/>
        <end position="315"/>
    </location>
</feature>
<keyword evidence="3" id="KW-1185">Reference proteome</keyword>
<reference evidence="2 3" key="1">
    <citation type="submission" date="2016-02" db="EMBL/GenBank/DDBJ databases">
        <title>Draft genome sequence of the strain BR 10247T Bradyrhizobium neotropicale isolated from nodules of Centrolobium paraense.</title>
        <authorList>
            <person name="Simoes-Araujo J.L."/>
            <person name="Barauna A.C."/>
            <person name="Silva K."/>
            <person name="Zilli J.E."/>
        </authorList>
    </citation>
    <scope>NUCLEOTIDE SEQUENCE [LARGE SCALE GENOMIC DNA]</scope>
    <source>
        <strain evidence="2 3">BR 10247</strain>
    </source>
</reference>
<protein>
    <submittedName>
        <fullName evidence="2">Uncharacterized protein</fullName>
    </submittedName>
</protein>
<dbReference type="AlphaFoldDB" id="A0A176ZHQ3"/>
<keyword evidence="1" id="KW-0812">Transmembrane</keyword>
<sequence>MIGTSLCKWAISYFAAAIVWLLLAEVLMVAGFGFPNDDIGGPDTLVIVHMVCIGWLSMVVCGALFQFVPVLVARPLYAERWTLPALALLTLGLTILLAGFLALGGHINGPRWLLPVGAGLLIAGFVLVVANLGMTLWLARPLPGPARFAAVGLACICVTAAFGGMFSLVLSGAAVAARWPELLVSGVPIHAIAGLGGWLTFTAMGVSYRLLAMFMLAPDSDARLGRLAWLAGAAALAVGVVGGVLALWRATGLNLVLLVAGAAALLSLIAYGHDVLGLYRTRKRRALELNTRMSILSLASLAAVAILGAALLATGSFQPHVGALVFLVAFGWLTGLVLANLYKIVPFLTWLEAYGPVMGRVPTPRVQDLVAERRATKWFVLFFAGSWAATLMLLVDAALGFRVALAVVTLATLGLGEELIRARRLADVAEPLRLPTGAAVPHLLISRN</sequence>
<feature type="transmembrane region" description="Helical" evidence="1">
    <location>
        <begin position="151"/>
        <end position="177"/>
    </location>
</feature>
<dbReference type="Proteomes" id="UP000077173">
    <property type="component" value="Unassembled WGS sequence"/>
</dbReference>
<dbReference type="EMBL" id="LSEF01000025">
    <property type="protein sequence ID" value="OAF19306.1"/>
    <property type="molecule type" value="Genomic_DNA"/>
</dbReference>
<feature type="transmembrane region" description="Helical" evidence="1">
    <location>
        <begin position="227"/>
        <end position="248"/>
    </location>
</feature>
<dbReference type="RefSeq" id="WP_063676834.1">
    <property type="nucleotide sequence ID" value="NZ_LSEF01000025.1"/>
</dbReference>
<name>A0A176ZHQ3_9BRAD</name>
<feature type="transmembrane region" description="Helical" evidence="1">
    <location>
        <begin position="254"/>
        <end position="272"/>
    </location>
</feature>
<feature type="transmembrane region" description="Helical" evidence="1">
    <location>
        <begin position="113"/>
        <end position="139"/>
    </location>
</feature>
<feature type="transmembrane region" description="Helical" evidence="1">
    <location>
        <begin position="46"/>
        <end position="73"/>
    </location>
</feature>
<keyword evidence="1" id="KW-1133">Transmembrane helix</keyword>
<feature type="transmembrane region" description="Helical" evidence="1">
    <location>
        <begin position="189"/>
        <end position="215"/>
    </location>
</feature>
<keyword evidence="1" id="KW-0472">Membrane</keyword>
<accession>A0A176ZHQ3</accession>
<dbReference type="GeneID" id="32584453"/>
<feature type="transmembrane region" description="Helical" evidence="1">
    <location>
        <begin position="321"/>
        <end position="342"/>
    </location>
</feature>
<gene>
    <name evidence="2" type="ORF">AXW67_36560</name>
</gene>
<evidence type="ECO:0000256" key="1">
    <source>
        <dbReference type="SAM" id="Phobius"/>
    </source>
</evidence>
<organism evidence="2 3">
    <name type="scientific">Bradyrhizobium neotropicale</name>
    <dbReference type="NCBI Taxonomy" id="1497615"/>
    <lineage>
        <taxon>Bacteria</taxon>
        <taxon>Pseudomonadati</taxon>
        <taxon>Pseudomonadota</taxon>
        <taxon>Alphaproteobacteria</taxon>
        <taxon>Hyphomicrobiales</taxon>
        <taxon>Nitrobacteraceae</taxon>
        <taxon>Bradyrhizobium</taxon>
    </lineage>
</organism>